<dbReference type="Proteomes" id="UP001328107">
    <property type="component" value="Unassembled WGS sequence"/>
</dbReference>
<feature type="domain" description="MIF4G" evidence="1">
    <location>
        <begin position="21"/>
        <end position="217"/>
    </location>
</feature>
<evidence type="ECO:0000313" key="2">
    <source>
        <dbReference type="EMBL" id="GMR43519.1"/>
    </source>
</evidence>
<dbReference type="GO" id="GO:0016281">
    <property type="term" value="C:eukaryotic translation initiation factor 4F complex"/>
    <property type="evidence" value="ECO:0007669"/>
    <property type="project" value="TreeGrafter"/>
</dbReference>
<comment type="caution">
    <text evidence="2">The sequence shown here is derived from an EMBL/GenBank/DDBJ whole genome shotgun (WGS) entry which is preliminary data.</text>
</comment>
<feature type="non-terminal residue" evidence="2">
    <location>
        <position position="1"/>
    </location>
</feature>
<sequence length="392" mass="43342">LQSSIMIRGNDVAIIIGGTKTIFNSVTQENEEEMTHHLLALRSYNYPEALEEVISIIVDKACEQPRLCEVYARLCAKQVDDELSNDNTSRFAKALVQRSKRSLVRTQEQREFGRIEREKKSDIDAEKDEQIKKDKQTELLKMQYKVAKTRFDDANYISHLFLHGLIPVAMILNYSMNLLASVTDNPEKSIGGYPADDISIERAVSMFETIGKSIDEENLRIEAATAAALTAQTPPKQIKMQFPLDRTFEVLGEATAIVGGKLSARIKRLIDLRANGWVPKEGVDYSNDDVDEARSKSADLDSNIAALALEKASLAIEKASLAIVKASMATENASLVAEKASIATISTEKAVLEKGDVRKAVADMQTAMEVMRKAMAALEVRSKALQESVNSD</sequence>
<dbReference type="SUPFAM" id="SSF48371">
    <property type="entry name" value="ARM repeat"/>
    <property type="match status" value="1"/>
</dbReference>
<reference evidence="3" key="1">
    <citation type="submission" date="2022-10" db="EMBL/GenBank/DDBJ databases">
        <title>Genome assembly of Pristionchus species.</title>
        <authorList>
            <person name="Yoshida K."/>
            <person name="Sommer R.J."/>
        </authorList>
    </citation>
    <scope>NUCLEOTIDE SEQUENCE [LARGE SCALE GENOMIC DNA]</scope>
    <source>
        <strain evidence="3">RS5460</strain>
    </source>
</reference>
<dbReference type="Pfam" id="PF02854">
    <property type="entry name" value="MIF4G"/>
    <property type="match status" value="1"/>
</dbReference>
<dbReference type="AlphaFoldDB" id="A0AAN5CGR1"/>
<dbReference type="PANTHER" id="PTHR23253:SF78">
    <property type="entry name" value="EUKARYOTIC TRANSLATION INITIATION FACTOR 4G1, ISOFORM B-RELATED"/>
    <property type="match status" value="1"/>
</dbReference>
<evidence type="ECO:0000313" key="3">
    <source>
        <dbReference type="Proteomes" id="UP001328107"/>
    </source>
</evidence>
<accession>A0AAN5CGR1</accession>
<dbReference type="GO" id="GO:0003729">
    <property type="term" value="F:mRNA binding"/>
    <property type="evidence" value="ECO:0007669"/>
    <property type="project" value="TreeGrafter"/>
</dbReference>
<name>A0AAN5CGR1_9BILA</name>
<dbReference type="InterPro" id="IPR003890">
    <property type="entry name" value="MIF4G-like_typ-3"/>
</dbReference>
<evidence type="ECO:0000259" key="1">
    <source>
        <dbReference type="Pfam" id="PF02854"/>
    </source>
</evidence>
<dbReference type="InterPro" id="IPR016024">
    <property type="entry name" value="ARM-type_fold"/>
</dbReference>
<dbReference type="GO" id="GO:0003743">
    <property type="term" value="F:translation initiation factor activity"/>
    <property type="evidence" value="ECO:0007669"/>
    <property type="project" value="TreeGrafter"/>
</dbReference>
<gene>
    <name evidence="2" type="ORF">PMAYCL1PPCAC_13714</name>
</gene>
<keyword evidence="3" id="KW-1185">Reference proteome</keyword>
<dbReference type="EMBL" id="BTRK01000003">
    <property type="protein sequence ID" value="GMR43519.1"/>
    <property type="molecule type" value="Genomic_DNA"/>
</dbReference>
<protein>
    <recommendedName>
        <fullName evidence="1">MIF4G domain-containing protein</fullName>
    </recommendedName>
</protein>
<dbReference type="PANTHER" id="PTHR23253">
    <property type="entry name" value="EUKARYOTIC TRANSLATION INITIATION FACTOR 4 GAMMA"/>
    <property type="match status" value="1"/>
</dbReference>
<proteinExistence type="predicted"/>
<organism evidence="2 3">
    <name type="scientific">Pristionchus mayeri</name>
    <dbReference type="NCBI Taxonomy" id="1317129"/>
    <lineage>
        <taxon>Eukaryota</taxon>
        <taxon>Metazoa</taxon>
        <taxon>Ecdysozoa</taxon>
        <taxon>Nematoda</taxon>
        <taxon>Chromadorea</taxon>
        <taxon>Rhabditida</taxon>
        <taxon>Rhabditina</taxon>
        <taxon>Diplogasteromorpha</taxon>
        <taxon>Diplogasteroidea</taxon>
        <taxon>Neodiplogasteridae</taxon>
        <taxon>Pristionchus</taxon>
    </lineage>
</organism>
<dbReference type="Gene3D" id="1.25.40.180">
    <property type="match status" value="1"/>
</dbReference>